<protein>
    <submittedName>
        <fullName evidence="1">Uncharacterized protein</fullName>
    </submittedName>
</protein>
<gene>
    <name evidence="1" type="ORF">D3Z33_02815</name>
</gene>
<keyword evidence="2" id="KW-1185">Reference proteome</keyword>
<dbReference type="OrthoDB" id="3035725at2"/>
<proteinExistence type="predicted"/>
<evidence type="ECO:0000313" key="1">
    <source>
        <dbReference type="EMBL" id="NBI05786.1"/>
    </source>
</evidence>
<dbReference type="AlphaFoldDB" id="A0A845QW93"/>
<dbReference type="EMBL" id="QXXA01000004">
    <property type="protein sequence ID" value="NBI05786.1"/>
    <property type="molecule type" value="Genomic_DNA"/>
</dbReference>
<dbReference type="Proteomes" id="UP000467132">
    <property type="component" value="Unassembled WGS sequence"/>
</dbReference>
<sequence>MDLSKRILEIDIDSPVFKSMLQDLNKEILRVVEKVYEEEFETGEITLKLSLSFPKEFKVYPRKNEFGDLVDETYDYRKPYFEHKVTTNLKKQFKKDGLYTEPKEILFQDGKFIAVPIREPQMNIFDK</sequence>
<comment type="caution">
    <text evidence="1">The sequence shown here is derived from an EMBL/GenBank/DDBJ whole genome shotgun (WGS) entry which is preliminary data.</text>
</comment>
<dbReference type="RefSeq" id="WP_160196274.1">
    <property type="nucleotide sequence ID" value="NZ_QXXA01000004.1"/>
</dbReference>
<evidence type="ECO:0000313" key="2">
    <source>
        <dbReference type="Proteomes" id="UP000467132"/>
    </source>
</evidence>
<organism evidence="1 2">
    <name type="scientific">Senegalia massiliensis</name>
    <dbReference type="NCBI Taxonomy" id="1720316"/>
    <lineage>
        <taxon>Bacteria</taxon>
        <taxon>Bacillati</taxon>
        <taxon>Bacillota</taxon>
        <taxon>Clostridia</taxon>
        <taxon>Eubacteriales</taxon>
        <taxon>Clostridiaceae</taxon>
        <taxon>Senegalia</taxon>
    </lineage>
</organism>
<name>A0A845QW93_9CLOT</name>
<accession>A0A845QW93</accession>
<reference evidence="1 2" key="1">
    <citation type="submission" date="2018-08" db="EMBL/GenBank/DDBJ databases">
        <title>Murine metabolic-syndrome-specific gut microbial biobank.</title>
        <authorList>
            <person name="Liu C."/>
        </authorList>
    </citation>
    <scope>NUCLEOTIDE SEQUENCE [LARGE SCALE GENOMIC DNA]</scope>
    <source>
        <strain evidence="1 2">583</strain>
    </source>
</reference>